<gene>
    <name evidence="3" type="ORF">ILEXP_LOCUS23245</name>
</gene>
<dbReference type="Pfam" id="PF02201">
    <property type="entry name" value="SWIB"/>
    <property type="match status" value="1"/>
</dbReference>
<evidence type="ECO:0000259" key="2">
    <source>
        <dbReference type="PROSITE" id="PS51925"/>
    </source>
</evidence>
<organism evidence="3 4">
    <name type="scientific">Ilex paraguariensis</name>
    <name type="common">yerba mate</name>
    <dbReference type="NCBI Taxonomy" id="185542"/>
    <lineage>
        <taxon>Eukaryota</taxon>
        <taxon>Viridiplantae</taxon>
        <taxon>Streptophyta</taxon>
        <taxon>Embryophyta</taxon>
        <taxon>Tracheophyta</taxon>
        <taxon>Spermatophyta</taxon>
        <taxon>Magnoliopsida</taxon>
        <taxon>eudicotyledons</taxon>
        <taxon>Gunneridae</taxon>
        <taxon>Pentapetalae</taxon>
        <taxon>asterids</taxon>
        <taxon>campanulids</taxon>
        <taxon>Aquifoliales</taxon>
        <taxon>Aquifoliaceae</taxon>
        <taxon>Ilex</taxon>
    </lineage>
</organism>
<dbReference type="SUPFAM" id="SSF47592">
    <property type="entry name" value="SWIB/MDM2 domain"/>
    <property type="match status" value="1"/>
</dbReference>
<dbReference type="CDD" id="cd10567">
    <property type="entry name" value="SWIB-MDM2_like"/>
    <property type="match status" value="1"/>
</dbReference>
<protein>
    <recommendedName>
        <fullName evidence="5">SWIB domain-containing protein</fullName>
    </recommendedName>
</protein>
<reference evidence="3 4" key="1">
    <citation type="submission" date="2024-02" db="EMBL/GenBank/DDBJ databases">
        <authorList>
            <person name="Vignale AGUSTIN F."/>
            <person name="Sosa J E."/>
            <person name="Modenutti C."/>
        </authorList>
    </citation>
    <scope>NUCLEOTIDE SEQUENCE [LARGE SCALE GENOMIC DNA]</scope>
</reference>
<dbReference type="Gene3D" id="3.90.70.200">
    <property type="entry name" value="Plus-3 domain"/>
    <property type="match status" value="1"/>
</dbReference>
<accession>A0ABC8SIJ7</accession>
<dbReference type="EMBL" id="CAUOFW020002602">
    <property type="protein sequence ID" value="CAK9154888.1"/>
    <property type="molecule type" value="Genomic_DNA"/>
</dbReference>
<evidence type="ECO:0000313" key="3">
    <source>
        <dbReference type="EMBL" id="CAK9154888.1"/>
    </source>
</evidence>
<evidence type="ECO:0000259" key="1">
    <source>
        <dbReference type="PROSITE" id="PS51360"/>
    </source>
</evidence>
<evidence type="ECO:0000313" key="4">
    <source>
        <dbReference type="Proteomes" id="UP001642360"/>
    </source>
</evidence>
<dbReference type="Gene3D" id="1.10.245.10">
    <property type="entry name" value="SWIB/MDM2 domain"/>
    <property type="match status" value="1"/>
</dbReference>
<dbReference type="InterPro" id="IPR004343">
    <property type="entry name" value="Plus-3_dom"/>
</dbReference>
<feature type="domain" description="Plus3" evidence="1">
    <location>
        <begin position="159"/>
        <end position="284"/>
    </location>
</feature>
<feature type="domain" description="DM2" evidence="2">
    <location>
        <begin position="25"/>
        <end position="108"/>
    </location>
</feature>
<comment type="caution">
    <text evidence="3">The sequence shown here is derived from an EMBL/GenBank/DDBJ whole genome shotgun (WGS) entry which is preliminary data.</text>
</comment>
<dbReference type="InterPro" id="IPR036128">
    <property type="entry name" value="Plus3-like_sf"/>
</dbReference>
<dbReference type="Proteomes" id="UP001642360">
    <property type="component" value="Unassembled WGS sequence"/>
</dbReference>
<dbReference type="PROSITE" id="PS51360">
    <property type="entry name" value="PLUS3"/>
    <property type="match status" value="1"/>
</dbReference>
<evidence type="ECO:0008006" key="5">
    <source>
        <dbReference type="Google" id="ProtNLM"/>
    </source>
</evidence>
<proteinExistence type="predicted"/>
<sequence length="284" mass="32749">MDWVEESNEQLSIHMRRKRKVRSKKLEFIGWGSKSLVEFLESIGKDTSKQLSQNEVTAIIKDYVNINKLLHPGKKKRILCDERLHFLFGRKSVARNKIFDLLEAHFVENHDESEDELMYNSEEENLMVAFKEQRTLNSAKKTPFQKKNVVETPKSCFAAINSENMKLVYVKRSLVQDLLEYPASFEVKVVGSYVRVKSDPNDFFQKNSHQLLQVTGVKRAAGTGDVGAEILLQVSDVMKDIHICMLSDDTFSEEECEDLCQRVKAGLLKRPTVVSFFFYLKPES</sequence>
<dbReference type="InterPro" id="IPR036885">
    <property type="entry name" value="SWIB_MDM2_dom_sf"/>
</dbReference>
<dbReference type="PANTHER" id="PTHR46851:SF11">
    <property type="entry name" value="GYF DOMAIN-CONTAINING PROTEIN"/>
    <property type="match status" value="1"/>
</dbReference>
<name>A0ABC8SIJ7_9AQUA</name>
<dbReference type="PROSITE" id="PS51925">
    <property type="entry name" value="SWIB_MDM2"/>
    <property type="match status" value="1"/>
</dbReference>
<dbReference type="PANTHER" id="PTHR46851">
    <property type="entry name" value="OS01G0884500 PROTEIN"/>
    <property type="match status" value="1"/>
</dbReference>
<keyword evidence="4" id="KW-1185">Reference proteome</keyword>
<dbReference type="Pfam" id="PF03126">
    <property type="entry name" value="Plus-3"/>
    <property type="match status" value="1"/>
</dbReference>
<dbReference type="InterPro" id="IPR045894">
    <property type="entry name" value="At5g08430-like"/>
</dbReference>
<dbReference type="InterPro" id="IPR003121">
    <property type="entry name" value="SWIB_MDM2_domain"/>
</dbReference>
<dbReference type="AlphaFoldDB" id="A0ABC8SIJ7"/>
<dbReference type="SMART" id="SM00719">
    <property type="entry name" value="Plus3"/>
    <property type="match status" value="1"/>
</dbReference>
<dbReference type="SUPFAM" id="SSF159042">
    <property type="entry name" value="Plus3-like"/>
    <property type="match status" value="1"/>
</dbReference>